<reference evidence="1" key="2">
    <citation type="journal article" date="2015" name="Fish Shellfish Immunol.">
        <title>Early steps in the European eel (Anguilla anguilla)-Vibrio vulnificus interaction in the gills: Role of the RtxA13 toxin.</title>
        <authorList>
            <person name="Callol A."/>
            <person name="Pajuelo D."/>
            <person name="Ebbesson L."/>
            <person name="Teles M."/>
            <person name="MacKenzie S."/>
            <person name="Amaro C."/>
        </authorList>
    </citation>
    <scope>NUCLEOTIDE SEQUENCE</scope>
</reference>
<reference evidence="1" key="1">
    <citation type="submission" date="2014-11" db="EMBL/GenBank/DDBJ databases">
        <authorList>
            <person name="Amaro Gonzalez C."/>
        </authorList>
    </citation>
    <scope>NUCLEOTIDE SEQUENCE</scope>
</reference>
<protein>
    <submittedName>
        <fullName evidence="1">Uncharacterized protein</fullName>
    </submittedName>
</protein>
<dbReference type="AlphaFoldDB" id="A0A0E9PZI1"/>
<sequence>MTCLCVYKNKPARVNVLVFHVGGPTLSARPSPGPLFCFPASSLPFFRLPL</sequence>
<organism evidence="1">
    <name type="scientific">Anguilla anguilla</name>
    <name type="common">European freshwater eel</name>
    <name type="synonym">Muraena anguilla</name>
    <dbReference type="NCBI Taxonomy" id="7936"/>
    <lineage>
        <taxon>Eukaryota</taxon>
        <taxon>Metazoa</taxon>
        <taxon>Chordata</taxon>
        <taxon>Craniata</taxon>
        <taxon>Vertebrata</taxon>
        <taxon>Euteleostomi</taxon>
        <taxon>Actinopterygii</taxon>
        <taxon>Neopterygii</taxon>
        <taxon>Teleostei</taxon>
        <taxon>Anguilliformes</taxon>
        <taxon>Anguillidae</taxon>
        <taxon>Anguilla</taxon>
    </lineage>
</organism>
<proteinExistence type="predicted"/>
<evidence type="ECO:0000313" key="1">
    <source>
        <dbReference type="EMBL" id="JAH09889.1"/>
    </source>
</evidence>
<accession>A0A0E9PZI1</accession>
<dbReference type="EMBL" id="GBXM01098688">
    <property type="protein sequence ID" value="JAH09889.1"/>
    <property type="molecule type" value="Transcribed_RNA"/>
</dbReference>
<name>A0A0E9PZI1_ANGAN</name>